<keyword evidence="7" id="KW-1185">Reference proteome</keyword>
<evidence type="ECO:0000256" key="4">
    <source>
        <dbReference type="SAM" id="Phobius"/>
    </source>
</evidence>
<evidence type="ECO:0008006" key="8">
    <source>
        <dbReference type="Google" id="ProtNLM"/>
    </source>
</evidence>
<dbReference type="Gene3D" id="2.120.10.80">
    <property type="entry name" value="Kelch-type beta propeller"/>
    <property type="match status" value="1"/>
</dbReference>
<dbReference type="Proteomes" id="UP000039046">
    <property type="component" value="Unassembled WGS sequence"/>
</dbReference>
<feature type="transmembrane region" description="Helical" evidence="4">
    <location>
        <begin position="468"/>
        <end position="490"/>
    </location>
</feature>
<feature type="chain" id="PRO_5001990203" description="Kelch repeat protein" evidence="5">
    <location>
        <begin position="25"/>
        <end position="633"/>
    </location>
</feature>
<keyword evidence="1" id="KW-0880">Kelch repeat</keyword>
<reference evidence="6 7" key="1">
    <citation type="journal article" date="2015" name="Genome Announc.">
        <title>Draft Genome Sequence and Gene Annotation of the Entomopathogenic Fungus Verticillium hemipterigenum.</title>
        <authorList>
            <person name="Horn F."/>
            <person name="Habel A."/>
            <person name="Scharf D.H."/>
            <person name="Dworschak J."/>
            <person name="Brakhage A.A."/>
            <person name="Guthke R."/>
            <person name="Hertweck C."/>
            <person name="Linde J."/>
        </authorList>
    </citation>
    <scope>NUCLEOTIDE SEQUENCE [LARGE SCALE GENOMIC DNA]</scope>
</reference>
<organism evidence="6 7">
    <name type="scientific">[Torrubiella] hemipterigena</name>
    <dbReference type="NCBI Taxonomy" id="1531966"/>
    <lineage>
        <taxon>Eukaryota</taxon>
        <taxon>Fungi</taxon>
        <taxon>Dikarya</taxon>
        <taxon>Ascomycota</taxon>
        <taxon>Pezizomycotina</taxon>
        <taxon>Sordariomycetes</taxon>
        <taxon>Hypocreomycetidae</taxon>
        <taxon>Hypocreales</taxon>
        <taxon>Clavicipitaceae</taxon>
        <taxon>Clavicipitaceae incertae sedis</taxon>
        <taxon>'Torrubiella' clade</taxon>
    </lineage>
</organism>
<evidence type="ECO:0000256" key="3">
    <source>
        <dbReference type="SAM" id="MobiDB-lite"/>
    </source>
</evidence>
<dbReference type="PANTHER" id="PTHR46093">
    <property type="entry name" value="ACYL-COA-BINDING DOMAIN-CONTAINING PROTEIN 5"/>
    <property type="match status" value="1"/>
</dbReference>
<evidence type="ECO:0000313" key="6">
    <source>
        <dbReference type="EMBL" id="CEJ92710.1"/>
    </source>
</evidence>
<evidence type="ECO:0000256" key="5">
    <source>
        <dbReference type="SAM" id="SignalP"/>
    </source>
</evidence>
<keyword evidence="5" id="KW-0732">Signal</keyword>
<dbReference type="STRING" id="1531966.A0A0A1TN26"/>
<dbReference type="SUPFAM" id="SSF117281">
    <property type="entry name" value="Kelch motif"/>
    <property type="match status" value="1"/>
</dbReference>
<evidence type="ECO:0000256" key="2">
    <source>
        <dbReference type="ARBA" id="ARBA00022737"/>
    </source>
</evidence>
<dbReference type="InterPro" id="IPR015915">
    <property type="entry name" value="Kelch-typ_b-propeller"/>
</dbReference>
<feature type="signal peptide" evidence="5">
    <location>
        <begin position="1"/>
        <end position="24"/>
    </location>
</feature>
<keyword evidence="4" id="KW-1133">Transmembrane helix</keyword>
<proteinExistence type="predicted"/>
<feature type="region of interest" description="Disordered" evidence="3">
    <location>
        <begin position="500"/>
        <end position="579"/>
    </location>
</feature>
<evidence type="ECO:0000256" key="1">
    <source>
        <dbReference type="ARBA" id="ARBA00022441"/>
    </source>
</evidence>
<keyword evidence="4" id="KW-0812">Transmembrane</keyword>
<feature type="compositionally biased region" description="Basic and acidic residues" evidence="3">
    <location>
        <begin position="528"/>
        <end position="546"/>
    </location>
</feature>
<accession>A0A0A1TN26</accession>
<dbReference type="OrthoDB" id="10251809at2759"/>
<name>A0A0A1TN26_9HYPO</name>
<dbReference type="AlphaFoldDB" id="A0A0A1TN26"/>
<feature type="compositionally biased region" description="Basic and acidic residues" evidence="3">
    <location>
        <begin position="500"/>
        <end position="509"/>
    </location>
</feature>
<dbReference type="Pfam" id="PF24681">
    <property type="entry name" value="Kelch_KLHDC2_KLHL20_DRC7"/>
    <property type="match status" value="1"/>
</dbReference>
<protein>
    <recommendedName>
        <fullName evidence="8">Kelch repeat protein</fullName>
    </recommendedName>
</protein>
<keyword evidence="2" id="KW-0677">Repeat</keyword>
<dbReference type="HOGENOM" id="CLU_432229_0_0_1"/>
<sequence length="633" mass="68009">MAGASTLFHLASWLLLLLPVVVTATNATLPATRRAHHSIAILNNVLYIEGGEIATGVGNETAAVNNTLYASLPALNTSQTLDNITFQEISNHRPPAARDFALWAVDSSYSSYSSSGSSKGALYRFGGATPNNGKANDVNRALWAFLPVSFPGGGSTGMGLWDSQPAPQNSAVLQNASLTSNAQSIFCGTGAVYIGGSVTASTDVHSQLDSGDRQLSSDVLYFSAGSDGWKKSNASLTSKYTSAALRDRGQAACVRAIGSRYLYMVPTFGGFVPSDKGPPQLANMSTIHMYNPETDTWYAQTASGDIPPKRSDFCAVTAGSDSRADVFVSGGIGEDGQTLDDMYILSFPGFHWFKVPVKSTPRAHHACTSYGSSMIVSGGLAADGDWATNDVWPQSLGIFNMSTLQWQSTLTGFEASYYRYGYEPSQNITDWYTRGGMGRVRWDDDNIRLFVQNSTSYYYGDEETKRNAIIGGSVGGATFLSLLGAAAFFYRRRRRAHRTRDAEAQAKEYDSEDDDPPSPTHSELSGDGEVKEAGSDTLRSELDGNTRSELAGTARSELSSGVEGNKEKMDDASSQSTCVSCRCKSVRSFTSFKAHDDEATIQGDEEDEEDITSQWAAATAAKMSGARSIYELE</sequence>
<evidence type="ECO:0000313" key="7">
    <source>
        <dbReference type="Proteomes" id="UP000039046"/>
    </source>
</evidence>
<gene>
    <name evidence="6" type="ORF">VHEMI08344</name>
</gene>
<dbReference type="PANTHER" id="PTHR46093:SF18">
    <property type="entry name" value="FIBRONECTIN TYPE-III DOMAIN-CONTAINING PROTEIN"/>
    <property type="match status" value="1"/>
</dbReference>
<keyword evidence="4" id="KW-0472">Membrane</keyword>
<dbReference type="EMBL" id="CDHN01000005">
    <property type="protein sequence ID" value="CEJ92710.1"/>
    <property type="molecule type" value="Genomic_DNA"/>
</dbReference>